<sequence>MKRLDLITIGRSSVDLYGAQVGGLLEDMASFNKYVGGSPTNIATGTARLGLKSAVITRVGDEHMGRFLLRELEREGVDTRGIVTDPERLTALVILGIRDQQHFPLIFYRENCADMALCEDDIDPDFIAEAGCVLATGTHLSHPKTEAAVLKAIHLARGNGSRTALDIDYRPNLWGLSGHGDGENRFIESAAVTAKLQSTLHLFDLVVGTEEEFHIAGGSTDTLQALKAVRDVTNAALVCKRGPMGAVVFEGAIPDSLDEGQSGEGFPIDVFNVLGAGDGFMSGFLRGWLKNEDWPTSLKFANACGAFAVSRHGCTPAYPSWEELQYFFRAGIRNKALRKDAALEQIHWSTNRSGDWSHMRVFAFDHRIQLEEMAAEAGVSNEKIGEFKQLCLDAALQVANGARGYGILCDGRLGRDALYRAAGTGLWIGRPTEWPGSRPLKLEPELGPDCGGLVEWPVENVVKLLCFYHPDDTAEFKAQQEETVLRLFAAARRNRLEFLLEIIPSKAGAVDDDTTARVIERFYEIGVYPDWWKLEPMKTKAAWANACDAITRNDAHTRGI</sequence>
<evidence type="ECO:0000256" key="2">
    <source>
        <dbReference type="ARBA" id="ARBA00022679"/>
    </source>
</evidence>
<keyword evidence="5" id="KW-0067">ATP-binding</keyword>
<dbReference type="InterPro" id="IPR002173">
    <property type="entry name" value="Carboh/pur_kinase_PfkB_CS"/>
</dbReference>
<dbReference type="Pfam" id="PF00294">
    <property type="entry name" value="PfkB"/>
    <property type="match status" value="1"/>
</dbReference>
<protein>
    <submittedName>
        <fullName evidence="8">5-dehydro-2-deoxygluconokinase</fullName>
        <ecNumber evidence="8">2.7.1.92</ecNumber>
    </submittedName>
</protein>
<dbReference type="Gene3D" id="2.20.150.10">
    <property type="entry name" value="putative 5-dehydro-2- deoxygluconokinase"/>
    <property type="match status" value="1"/>
</dbReference>
<evidence type="ECO:0000313" key="8">
    <source>
        <dbReference type="EMBL" id="HHV67599.1"/>
    </source>
</evidence>
<accession>A0A7V6PAU7</accession>
<feature type="non-terminal residue" evidence="8">
    <location>
        <position position="560"/>
    </location>
</feature>
<evidence type="ECO:0000259" key="6">
    <source>
        <dbReference type="Pfam" id="PF00294"/>
    </source>
</evidence>
<dbReference type="GO" id="GO:0047590">
    <property type="term" value="F:5-dehydro-2-deoxygluconokinase activity"/>
    <property type="evidence" value="ECO:0007669"/>
    <property type="project" value="UniProtKB-EC"/>
</dbReference>
<name>A0A7V6PAU7_9HYPH</name>
<dbReference type="InterPro" id="IPR029056">
    <property type="entry name" value="Ribokinase-like"/>
</dbReference>
<keyword evidence="3" id="KW-0547">Nucleotide-binding</keyword>
<dbReference type="Gene3D" id="3.20.20.70">
    <property type="entry name" value="Aldolase class I"/>
    <property type="match status" value="1"/>
</dbReference>
<dbReference type="EMBL" id="DUMN01000237">
    <property type="protein sequence ID" value="HHV67599.1"/>
    <property type="molecule type" value="Genomic_DNA"/>
</dbReference>
<reference evidence="8 9" key="1">
    <citation type="journal article" date="2020" name="Biotechnol. Biofuels">
        <title>New insights from the biogas microbiome by comprehensive genome-resolved metagenomics of nearly 1600 species originating from multiple anaerobic digesters.</title>
        <authorList>
            <person name="Campanaro S."/>
            <person name="Treu L."/>
            <person name="Rodriguez-R L.M."/>
            <person name="Kovalovszki A."/>
            <person name="Ziels R.M."/>
            <person name="Maus I."/>
            <person name="Zhu X."/>
            <person name="Kougias P.G."/>
            <person name="Basile A."/>
            <person name="Luo G."/>
            <person name="Schluter A."/>
            <person name="Konstantinidis K.T."/>
            <person name="Angelidaki I."/>
        </authorList>
    </citation>
    <scope>NUCLEOTIDE SEQUENCE [LARGE SCALE GENOMIC DNA]</scope>
    <source>
        <strain evidence="8">AS04akNAM_66</strain>
    </source>
</reference>
<dbReference type="GO" id="GO:0005524">
    <property type="term" value="F:ATP binding"/>
    <property type="evidence" value="ECO:0007669"/>
    <property type="project" value="UniProtKB-KW"/>
</dbReference>
<dbReference type="InterPro" id="IPR018659">
    <property type="entry name" value="DUF2090"/>
</dbReference>
<evidence type="ECO:0000256" key="4">
    <source>
        <dbReference type="ARBA" id="ARBA00022777"/>
    </source>
</evidence>
<dbReference type="Pfam" id="PF09863">
    <property type="entry name" value="DUF2090"/>
    <property type="match status" value="1"/>
</dbReference>
<dbReference type="PROSITE" id="PS00584">
    <property type="entry name" value="PFKB_KINASES_2"/>
    <property type="match status" value="1"/>
</dbReference>
<dbReference type="NCBIfam" id="TIGR04382">
    <property type="entry name" value="myo_inos_iolC_N"/>
    <property type="match status" value="1"/>
</dbReference>
<evidence type="ECO:0000256" key="3">
    <source>
        <dbReference type="ARBA" id="ARBA00022741"/>
    </source>
</evidence>
<dbReference type="Gene3D" id="3.40.1190.20">
    <property type="match status" value="1"/>
</dbReference>
<dbReference type="PANTHER" id="PTHR43085">
    <property type="entry name" value="HEXOKINASE FAMILY MEMBER"/>
    <property type="match status" value="1"/>
</dbReference>
<dbReference type="InterPro" id="IPR050306">
    <property type="entry name" value="PfkB_Carbo_kinase"/>
</dbReference>
<dbReference type="PROSITE" id="PS00583">
    <property type="entry name" value="PFKB_KINASES_1"/>
    <property type="match status" value="1"/>
</dbReference>
<dbReference type="InterPro" id="IPR011611">
    <property type="entry name" value="PfkB_dom"/>
</dbReference>
<feature type="domain" description="Carbohydrate kinase PfkB" evidence="6">
    <location>
        <begin position="5"/>
        <end position="319"/>
    </location>
</feature>
<gene>
    <name evidence="8" type="primary">iolC</name>
    <name evidence="8" type="ORF">GXX48_08150</name>
</gene>
<evidence type="ECO:0000313" key="9">
    <source>
        <dbReference type="Proteomes" id="UP000551563"/>
    </source>
</evidence>
<comment type="caution">
    <text evidence="8">The sequence shown here is derived from an EMBL/GenBank/DDBJ whole genome shotgun (WGS) entry which is preliminary data.</text>
</comment>
<evidence type="ECO:0000256" key="1">
    <source>
        <dbReference type="ARBA" id="ARBA00010688"/>
    </source>
</evidence>
<dbReference type="PANTHER" id="PTHR43085:SF49">
    <property type="entry name" value="5-DEHYDRO-2-DEOXYGLUCONOKINASE"/>
    <property type="match status" value="1"/>
</dbReference>
<dbReference type="EC" id="2.7.1.92" evidence="8"/>
<evidence type="ECO:0000259" key="7">
    <source>
        <dbReference type="Pfam" id="PF09863"/>
    </source>
</evidence>
<feature type="domain" description="DUF2090" evidence="7">
    <location>
        <begin position="323"/>
        <end position="560"/>
    </location>
</feature>
<organism evidence="8 9">
    <name type="scientific">Brucella intermedia</name>
    <dbReference type="NCBI Taxonomy" id="94625"/>
    <lineage>
        <taxon>Bacteria</taxon>
        <taxon>Pseudomonadati</taxon>
        <taxon>Pseudomonadota</taxon>
        <taxon>Alphaproteobacteria</taxon>
        <taxon>Hyphomicrobiales</taxon>
        <taxon>Brucellaceae</taxon>
        <taxon>Brucella/Ochrobactrum group</taxon>
        <taxon>Brucella</taxon>
    </lineage>
</organism>
<dbReference type="SUPFAM" id="SSF53613">
    <property type="entry name" value="Ribokinase-like"/>
    <property type="match status" value="1"/>
</dbReference>
<dbReference type="Proteomes" id="UP000551563">
    <property type="component" value="Unassembled WGS sequence"/>
</dbReference>
<dbReference type="AlphaFoldDB" id="A0A7V6PAU7"/>
<evidence type="ECO:0000256" key="5">
    <source>
        <dbReference type="ARBA" id="ARBA00022840"/>
    </source>
</evidence>
<proteinExistence type="inferred from homology"/>
<dbReference type="InterPro" id="IPR023314">
    <property type="entry name" value="Myo_inos_IolC-like_sf"/>
</dbReference>
<dbReference type="InterPro" id="IPR030830">
    <property type="entry name" value="Myo_inos_IolC"/>
</dbReference>
<dbReference type="CDD" id="cd01166">
    <property type="entry name" value="KdgK"/>
    <property type="match status" value="1"/>
</dbReference>
<keyword evidence="2 8" id="KW-0808">Transferase</keyword>
<dbReference type="InterPro" id="IPR013785">
    <property type="entry name" value="Aldolase_TIM"/>
</dbReference>
<keyword evidence="4 8" id="KW-0418">Kinase</keyword>
<comment type="similarity">
    <text evidence="1">Belongs to the carbohydrate kinase PfkB family.</text>
</comment>